<evidence type="ECO:0000259" key="1">
    <source>
        <dbReference type="Pfam" id="PF07727"/>
    </source>
</evidence>
<feature type="domain" description="Reverse transcriptase Ty1/copia-type" evidence="1">
    <location>
        <begin position="11"/>
        <end position="53"/>
    </location>
</feature>
<evidence type="ECO:0000313" key="2">
    <source>
        <dbReference type="EMBL" id="KAL0456741.1"/>
    </source>
</evidence>
<gene>
    <name evidence="2" type="ORF">Slati_1013300</name>
</gene>
<protein>
    <recommendedName>
        <fullName evidence="1">Reverse transcriptase Ty1/copia-type domain-containing protein</fullName>
    </recommendedName>
</protein>
<dbReference type="InterPro" id="IPR013103">
    <property type="entry name" value="RVT_2"/>
</dbReference>
<organism evidence="2">
    <name type="scientific">Sesamum latifolium</name>
    <dbReference type="NCBI Taxonomy" id="2727402"/>
    <lineage>
        <taxon>Eukaryota</taxon>
        <taxon>Viridiplantae</taxon>
        <taxon>Streptophyta</taxon>
        <taxon>Embryophyta</taxon>
        <taxon>Tracheophyta</taxon>
        <taxon>Spermatophyta</taxon>
        <taxon>Magnoliopsida</taxon>
        <taxon>eudicotyledons</taxon>
        <taxon>Gunneridae</taxon>
        <taxon>Pentapetalae</taxon>
        <taxon>asterids</taxon>
        <taxon>lamiids</taxon>
        <taxon>Lamiales</taxon>
        <taxon>Pedaliaceae</taxon>
        <taxon>Sesamum</taxon>
    </lineage>
</organism>
<accession>A0AAW2XSJ2</accession>
<name>A0AAW2XSJ2_9LAMI</name>
<dbReference type="Pfam" id="PF07727">
    <property type="entry name" value="RVT_2"/>
    <property type="match status" value="1"/>
</dbReference>
<dbReference type="AlphaFoldDB" id="A0AAW2XSJ2"/>
<reference evidence="2" key="1">
    <citation type="submission" date="2020-06" db="EMBL/GenBank/DDBJ databases">
        <authorList>
            <person name="Li T."/>
            <person name="Hu X."/>
            <person name="Zhang T."/>
            <person name="Song X."/>
            <person name="Zhang H."/>
            <person name="Dai N."/>
            <person name="Sheng W."/>
            <person name="Hou X."/>
            <person name="Wei L."/>
        </authorList>
    </citation>
    <scope>NUCLEOTIDE SEQUENCE</scope>
    <source>
        <strain evidence="2">KEN1</strain>
        <tissue evidence="2">Leaf</tissue>
    </source>
</reference>
<comment type="caution">
    <text evidence="2">The sequence shown here is derived from an EMBL/GenBank/DDBJ whole genome shotgun (WGS) entry which is preliminary data.</text>
</comment>
<proteinExistence type="predicted"/>
<dbReference type="EMBL" id="JACGWN010000003">
    <property type="protein sequence ID" value="KAL0456741.1"/>
    <property type="molecule type" value="Genomic_DNA"/>
</dbReference>
<reference evidence="2" key="2">
    <citation type="journal article" date="2024" name="Plant">
        <title>Genomic evolution and insights into agronomic trait innovations of Sesamum species.</title>
        <authorList>
            <person name="Miao H."/>
            <person name="Wang L."/>
            <person name="Qu L."/>
            <person name="Liu H."/>
            <person name="Sun Y."/>
            <person name="Le M."/>
            <person name="Wang Q."/>
            <person name="Wei S."/>
            <person name="Zheng Y."/>
            <person name="Lin W."/>
            <person name="Duan Y."/>
            <person name="Cao H."/>
            <person name="Xiong S."/>
            <person name="Wang X."/>
            <person name="Wei L."/>
            <person name="Li C."/>
            <person name="Ma Q."/>
            <person name="Ju M."/>
            <person name="Zhao R."/>
            <person name="Li G."/>
            <person name="Mu C."/>
            <person name="Tian Q."/>
            <person name="Mei H."/>
            <person name="Zhang T."/>
            <person name="Gao T."/>
            <person name="Zhang H."/>
        </authorList>
    </citation>
    <scope>NUCLEOTIDE SEQUENCE</scope>
    <source>
        <strain evidence="2">KEN1</strain>
    </source>
</reference>
<sequence>MDKELEALDKNHTWDLTMLPEGKHAIGCRWVFKIMLKQDDSNDRYKARLVAKG</sequence>